<keyword evidence="3" id="KW-1185">Reference proteome</keyword>
<proteinExistence type="predicted"/>
<keyword evidence="1" id="KW-1133">Transmembrane helix</keyword>
<organism evidence="2 3">
    <name type="scientific">Rhodococcus gordoniae</name>
    <dbReference type="NCBI Taxonomy" id="223392"/>
    <lineage>
        <taxon>Bacteria</taxon>
        <taxon>Bacillati</taxon>
        <taxon>Actinomycetota</taxon>
        <taxon>Actinomycetes</taxon>
        <taxon>Mycobacteriales</taxon>
        <taxon>Nocardiaceae</taxon>
        <taxon>Rhodococcus</taxon>
    </lineage>
</organism>
<reference evidence="2 3" key="1">
    <citation type="submission" date="2018-06" db="EMBL/GenBank/DDBJ databases">
        <authorList>
            <consortium name="Pathogen Informatics"/>
            <person name="Doyle S."/>
        </authorList>
    </citation>
    <scope>NUCLEOTIDE SEQUENCE [LARGE SCALE GENOMIC DNA]</scope>
    <source>
        <strain evidence="2 3">NCTC13296</strain>
    </source>
</reference>
<sequence>MSCERVNLQVTSLPGSNKPGTSYVVRYVNWVFWLIVGWLAVSVAVAIVFGRVIRARDKREIPPSLHQDDEQWRDAG</sequence>
<gene>
    <name evidence="2" type="ORF">NCTC13296_02261</name>
</gene>
<dbReference type="AlphaFoldDB" id="A0A379LZB0"/>
<evidence type="ECO:0000313" key="2">
    <source>
        <dbReference type="EMBL" id="SUE15399.1"/>
    </source>
</evidence>
<evidence type="ECO:0000256" key="1">
    <source>
        <dbReference type="SAM" id="Phobius"/>
    </source>
</evidence>
<feature type="transmembrane region" description="Helical" evidence="1">
    <location>
        <begin position="30"/>
        <end position="49"/>
    </location>
</feature>
<dbReference type="EMBL" id="UGVI01000001">
    <property type="protein sequence ID" value="SUE15399.1"/>
    <property type="molecule type" value="Genomic_DNA"/>
</dbReference>
<dbReference type="Proteomes" id="UP000254569">
    <property type="component" value="Unassembled WGS sequence"/>
</dbReference>
<protein>
    <recommendedName>
        <fullName evidence="4">Transmembrane protein</fullName>
    </recommendedName>
</protein>
<keyword evidence="1" id="KW-0812">Transmembrane</keyword>
<accession>A0A379LZB0</accession>
<keyword evidence="1" id="KW-0472">Membrane</keyword>
<evidence type="ECO:0000313" key="3">
    <source>
        <dbReference type="Proteomes" id="UP000254569"/>
    </source>
</evidence>
<name>A0A379LZB0_9NOCA</name>
<evidence type="ECO:0008006" key="4">
    <source>
        <dbReference type="Google" id="ProtNLM"/>
    </source>
</evidence>